<keyword evidence="3" id="KW-1185">Reference proteome</keyword>
<dbReference type="RefSeq" id="WP_207002369.1">
    <property type="nucleotide sequence ID" value="NZ_JAEKJR010000002.1"/>
</dbReference>
<evidence type="ECO:0000313" key="3">
    <source>
        <dbReference type="Proteomes" id="UP000664293"/>
    </source>
</evidence>
<sequence length="155" mass="17260">MGQLIAPGLGAALVGGASYLLGKNIIGETVMFTKRRVFVSFDFDEDRALKDFIIQQARNPDSPFNVIDHSLKEAAPERSWKDKARSAIKRSDIVLVMVGPKTYRAPGVLAEVSMAREERIPIVQVIGYKNGAYTPVPNAGRLYRWNWENLKNLLG</sequence>
<dbReference type="Proteomes" id="UP000664293">
    <property type="component" value="Unassembled WGS sequence"/>
</dbReference>
<dbReference type="Gene3D" id="3.40.50.10140">
    <property type="entry name" value="Toll/interleukin-1 receptor homology (TIR) domain"/>
    <property type="match status" value="1"/>
</dbReference>
<evidence type="ECO:0000313" key="2">
    <source>
        <dbReference type="EMBL" id="MBN8431564.1"/>
    </source>
</evidence>
<gene>
    <name evidence="2" type="ORF">JF535_11935</name>
</gene>
<name>A0ABS3E934_9GAMM</name>
<organism evidence="2 3">
    <name type="scientific">Microbulbifer salipaludis</name>
    <dbReference type="NCBI Taxonomy" id="187980"/>
    <lineage>
        <taxon>Bacteria</taxon>
        <taxon>Pseudomonadati</taxon>
        <taxon>Pseudomonadota</taxon>
        <taxon>Gammaproteobacteria</taxon>
        <taxon>Cellvibrionales</taxon>
        <taxon>Microbulbiferaceae</taxon>
        <taxon>Microbulbifer</taxon>
    </lineage>
</organism>
<dbReference type="Pfam" id="PF08937">
    <property type="entry name" value="ThsB_TIR"/>
    <property type="match status" value="1"/>
</dbReference>
<dbReference type="InterPro" id="IPR035897">
    <property type="entry name" value="Toll_tir_struct_dom_sf"/>
</dbReference>
<feature type="domain" description="Thoeris protein ThsB TIR-like" evidence="1">
    <location>
        <begin position="38"/>
        <end position="125"/>
    </location>
</feature>
<dbReference type="InterPro" id="IPR015032">
    <property type="entry name" value="ThsB__TIR-like_domain"/>
</dbReference>
<proteinExistence type="predicted"/>
<evidence type="ECO:0000259" key="1">
    <source>
        <dbReference type="Pfam" id="PF08937"/>
    </source>
</evidence>
<reference evidence="2 3" key="1">
    <citation type="submission" date="2020-12" db="EMBL/GenBank/DDBJ databases">
        <title>Oil enriched cultivation method for isolating marine PHA-producing bacteria.</title>
        <authorList>
            <person name="Zheng W."/>
            <person name="Yu S."/>
            <person name="Huang Y."/>
        </authorList>
    </citation>
    <scope>NUCLEOTIDE SEQUENCE [LARGE SCALE GENOMIC DNA]</scope>
    <source>
        <strain evidence="2 3">SN0-2</strain>
    </source>
</reference>
<protein>
    <submittedName>
        <fullName evidence="2">TIR domain-containing protein</fullName>
    </submittedName>
</protein>
<accession>A0ABS3E934</accession>
<dbReference type="EMBL" id="JAEKJR010000002">
    <property type="protein sequence ID" value="MBN8431564.1"/>
    <property type="molecule type" value="Genomic_DNA"/>
</dbReference>
<comment type="caution">
    <text evidence="2">The sequence shown here is derived from an EMBL/GenBank/DDBJ whole genome shotgun (WGS) entry which is preliminary data.</text>
</comment>